<dbReference type="AlphaFoldDB" id="S0B6V9"/>
<dbReference type="InterPro" id="IPR029058">
    <property type="entry name" value="AB_hydrolase_fold"/>
</dbReference>
<name>S0B6V9_ENTIV</name>
<dbReference type="VEuPathDB" id="AmoebaDB:EIN_182250"/>
<dbReference type="Pfam" id="PF02450">
    <property type="entry name" value="LCAT"/>
    <property type="match status" value="1"/>
</dbReference>
<organism evidence="1">
    <name type="scientific">Entamoeba invadens</name>
    <dbReference type="NCBI Taxonomy" id="33085"/>
    <lineage>
        <taxon>Eukaryota</taxon>
        <taxon>Amoebozoa</taxon>
        <taxon>Evosea</taxon>
        <taxon>Archamoebae</taxon>
        <taxon>Mastigamoebida</taxon>
        <taxon>Entamoebidae</taxon>
        <taxon>Entamoeba</taxon>
    </lineage>
</organism>
<reference evidence="1" key="1">
    <citation type="submission" date="2012-06" db="EMBL/GenBank/DDBJ databases">
        <title>Short 5' UTR of Entamoeba genes.</title>
        <authorList>
            <person name="Hiranuka K."/>
            <person name="Kumagai M."/>
            <person name="Wakaguri H."/>
            <person name="Suzuki Y."/>
            <person name="Sugano S."/>
            <person name="Watanabe J."/>
            <person name="Makioka A."/>
        </authorList>
    </citation>
    <scope>NUCLEOTIDE SEQUENCE</scope>
    <source>
        <strain evidence="1">IP1</strain>
    </source>
</reference>
<dbReference type="InterPro" id="IPR003386">
    <property type="entry name" value="LACT/PDAT_acylTrfase"/>
</dbReference>
<evidence type="ECO:0000313" key="1">
    <source>
        <dbReference type="EMBL" id="BAN41662.1"/>
    </source>
</evidence>
<dbReference type="Gene3D" id="3.40.50.1820">
    <property type="entry name" value="alpha/beta hydrolase"/>
    <property type="match status" value="1"/>
</dbReference>
<dbReference type="EMBL" id="AK423240">
    <property type="protein sequence ID" value="BAN41662.1"/>
    <property type="molecule type" value="mRNA"/>
</dbReference>
<dbReference type="GO" id="GO:0008374">
    <property type="term" value="F:O-acyltransferase activity"/>
    <property type="evidence" value="ECO:0007669"/>
    <property type="project" value="InterPro"/>
</dbReference>
<protein>
    <submittedName>
        <fullName evidence="1">Uncharacterized protein</fullName>
    </submittedName>
</protein>
<sequence>MLTILLFFGFCQSSCNYLIPIVIIPDYGDDTLTAHYDPNVMEGCTDNLKEVIYKKGVVSSECQKLRLAMTFNTTSQQWQNKKGVQVTSASEKSQFESLISKLEGMGYTLGSNLFIVSYDWRHESPKLMSYGARVIYAAFGFGGILLEKSMREKGDFWIKNNVEKVITLNSQWSGDVTSLLQILDSGDANPNLLLRAELLSFVTNFPVVVDNEEIIESNLILSYLTKIGYDTSSFNELKKAKRGFSQIPHLCAFFADVITPNTLRAKGKVVSVYNYTLGDTVTSLDSLNDCIVWTQNSTFLGKSKRELIYTSKKVLDLFDDKLCCLASQPSNDSSSFSSWARSCFSYISSFLCALMLRLLF</sequence>
<dbReference type="GO" id="GO:0006629">
    <property type="term" value="P:lipid metabolic process"/>
    <property type="evidence" value="ECO:0007669"/>
    <property type="project" value="InterPro"/>
</dbReference>
<proteinExistence type="evidence at transcript level"/>
<accession>S0B6V9</accession>